<keyword evidence="7 8" id="KW-0694">RNA-binding</keyword>
<dbReference type="EMBL" id="JAHFZB010000020">
    <property type="protein sequence ID" value="KAK6477839.1"/>
    <property type="molecule type" value="Genomic_DNA"/>
</dbReference>
<evidence type="ECO:0000256" key="6">
    <source>
        <dbReference type="ARBA" id="ARBA00022845"/>
    </source>
</evidence>
<dbReference type="PROSITE" id="PS51522">
    <property type="entry name" value="ZF_NANOS"/>
    <property type="match status" value="1"/>
</dbReference>
<evidence type="ECO:0000256" key="3">
    <source>
        <dbReference type="ARBA" id="ARBA00022723"/>
    </source>
</evidence>
<protein>
    <submittedName>
        <fullName evidence="11">Nanos-like protein 1-like</fullName>
    </submittedName>
</protein>
<dbReference type="Proteomes" id="UP001369086">
    <property type="component" value="Unassembled WGS sequence"/>
</dbReference>
<keyword evidence="2" id="KW-0963">Cytoplasm</keyword>
<evidence type="ECO:0000259" key="10">
    <source>
        <dbReference type="PROSITE" id="PS51522"/>
    </source>
</evidence>
<name>A0ABR0YZF6_HUSHU</name>
<evidence type="ECO:0000313" key="11">
    <source>
        <dbReference type="EMBL" id="KAK6477839.1"/>
    </source>
</evidence>
<evidence type="ECO:0000256" key="8">
    <source>
        <dbReference type="PROSITE-ProRule" id="PRU00855"/>
    </source>
</evidence>
<feature type="domain" description="Nanos-type" evidence="10">
    <location>
        <begin position="97"/>
        <end position="150"/>
    </location>
</feature>
<keyword evidence="12" id="KW-1185">Reference proteome</keyword>
<comment type="similarity">
    <text evidence="8">Belongs to the nanos family.</text>
</comment>
<feature type="non-terminal residue" evidence="11">
    <location>
        <position position="1"/>
    </location>
</feature>
<accession>A0ABR0YZF6</accession>
<sequence length="200" mass="22302">FNRKSLCVYRYFTLIKKMDRGNQSFDVWKDYFGLAELLQETRTGGAAGSEPGPEPSPGAAAGMAATQPDRGTKQQSSSEVKSPALNQHDPTDGGSKFCVFCKKNGESRKVYNSHSFKDGDKVLCPYLRRYKCPRCSATGDQAHTKRYCPQRNTDYHGPLKRSETGKAPGAPPFSDTPRIYLRCPRPRTAPDRRLLFKSGK</sequence>
<dbReference type="InterPro" id="IPR024161">
    <property type="entry name" value="Znf_nanos-typ"/>
</dbReference>
<dbReference type="InterPro" id="IPR008705">
    <property type="entry name" value="Nanos/Xcar2"/>
</dbReference>
<gene>
    <name evidence="11" type="ORF">HHUSO_G21459</name>
</gene>
<evidence type="ECO:0000256" key="9">
    <source>
        <dbReference type="SAM" id="MobiDB-lite"/>
    </source>
</evidence>
<feature type="region of interest" description="Disordered" evidence="9">
    <location>
        <begin position="43"/>
        <end position="90"/>
    </location>
</feature>
<evidence type="ECO:0000256" key="2">
    <source>
        <dbReference type="ARBA" id="ARBA00022490"/>
    </source>
</evidence>
<evidence type="ECO:0000256" key="5">
    <source>
        <dbReference type="ARBA" id="ARBA00022833"/>
    </source>
</evidence>
<dbReference type="InterPro" id="IPR038129">
    <property type="entry name" value="Nanos_sf"/>
</dbReference>
<evidence type="ECO:0000313" key="12">
    <source>
        <dbReference type="Proteomes" id="UP001369086"/>
    </source>
</evidence>
<evidence type="ECO:0000256" key="7">
    <source>
        <dbReference type="ARBA" id="ARBA00022884"/>
    </source>
</evidence>
<proteinExistence type="inferred from homology"/>
<dbReference type="Pfam" id="PF05741">
    <property type="entry name" value="zf-nanos"/>
    <property type="match status" value="1"/>
</dbReference>
<keyword evidence="5" id="KW-0862">Zinc</keyword>
<keyword evidence="3" id="KW-0479">Metal-binding</keyword>
<comment type="caution">
    <text evidence="11">The sequence shown here is derived from an EMBL/GenBank/DDBJ whole genome shotgun (WGS) entry which is preliminary data.</text>
</comment>
<evidence type="ECO:0000256" key="1">
    <source>
        <dbReference type="ARBA" id="ARBA00004496"/>
    </source>
</evidence>
<evidence type="ECO:0000256" key="4">
    <source>
        <dbReference type="ARBA" id="ARBA00022771"/>
    </source>
</evidence>
<feature type="region of interest" description="Disordered" evidence="9">
    <location>
        <begin position="148"/>
        <end position="200"/>
    </location>
</feature>
<keyword evidence="4 8" id="KW-0863">Zinc-finger</keyword>
<dbReference type="PANTHER" id="PTHR12887">
    <property type="entry name" value="NANOS PROTEIN"/>
    <property type="match status" value="1"/>
</dbReference>
<dbReference type="Gene3D" id="4.10.60.30">
    <property type="entry name" value="Nanos, RNA-binding domain"/>
    <property type="match status" value="1"/>
</dbReference>
<comment type="subcellular location">
    <subcellularLocation>
        <location evidence="1">Cytoplasm</location>
    </subcellularLocation>
</comment>
<keyword evidence="6 8" id="KW-0810">Translation regulation</keyword>
<organism evidence="11 12">
    <name type="scientific">Huso huso</name>
    <name type="common">Beluga</name>
    <name type="synonym">Acipenser huso</name>
    <dbReference type="NCBI Taxonomy" id="61971"/>
    <lineage>
        <taxon>Eukaryota</taxon>
        <taxon>Metazoa</taxon>
        <taxon>Chordata</taxon>
        <taxon>Craniata</taxon>
        <taxon>Vertebrata</taxon>
        <taxon>Euteleostomi</taxon>
        <taxon>Actinopterygii</taxon>
        <taxon>Chondrostei</taxon>
        <taxon>Acipenseriformes</taxon>
        <taxon>Acipenseridae</taxon>
        <taxon>Huso</taxon>
    </lineage>
</organism>
<reference evidence="11 12" key="1">
    <citation type="submission" date="2021-05" db="EMBL/GenBank/DDBJ databases">
        <authorList>
            <person name="Zahm M."/>
            <person name="Klopp C."/>
            <person name="Cabau C."/>
            <person name="Kuhl H."/>
            <person name="Suciu R."/>
            <person name="Ciorpac M."/>
            <person name="Holostenco D."/>
            <person name="Gessner J."/>
            <person name="Wuertz S."/>
            <person name="Hohne C."/>
            <person name="Stock M."/>
            <person name="Gislard M."/>
            <person name="Lluch J."/>
            <person name="Milhes M."/>
            <person name="Lampietro C."/>
            <person name="Lopez Roques C."/>
            <person name="Donnadieu C."/>
            <person name="Du K."/>
            <person name="Schartl M."/>
            <person name="Guiguen Y."/>
        </authorList>
    </citation>
    <scope>NUCLEOTIDE SEQUENCE [LARGE SCALE GENOMIC DNA]</scope>
    <source>
        <strain evidence="11">Hh-F2</strain>
        <tissue evidence="11">Blood</tissue>
    </source>
</reference>